<evidence type="ECO:0000313" key="4">
    <source>
        <dbReference type="Proteomes" id="UP000030765"/>
    </source>
</evidence>
<proteinExistence type="predicted"/>
<evidence type="ECO:0000256" key="1">
    <source>
        <dbReference type="SAM" id="MobiDB-lite"/>
    </source>
</evidence>
<keyword evidence="4" id="KW-1185">Reference proteome</keyword>
<evidence type="ECO:0000313" key="2">
    <source>
        <dbReference type="EMBL" id="KFB47335.1"/>
    </source>
</evidence>
<name>A0A084WAU1_ANOSI</name>
<feature type="region of interest" description="Disordered" evidence="1">
    <location>
        <begin position="62"/>
        <end position="113"/>
    </location>
</feature>
<protein>
    <submittedName>
        <fullName evidence="2 3">Uncharacterized protein</fullName>
    </submittedName>
</protein>
<dbReference type="AlphaFoldDB" id="A0A084WAU1"/>
<dbReference type="Proteomes" id="UP000030765">
    <property type="component" value="Unassembled WGS sequence"/>
</dbReference>
<dbReference type="VEuPathDB" id="VectorBase:ASIC015393"/>
<feature type="compositionally biased region" description="Basic and acidic residues" evidence="1">
    <location>
        <begin position="26"/>
        <end position="41"/>
    </location>
</feature>
<reference evidence="2 4" key="1">
    <citation type="journal article" date="2014" name="BMC Genomics">
        <title>Genome sequence of Anopheles sinensis provides insight into genetics basis of mosquito competence for malaria parasites.</title>
        <authorList>
            <person name="Zhou D."/>
            <person name="Zhang D."/>
            <person name="Ding G."/>
            <person name="Shi L."/>
            <person name="Hou Q."/>
            <person name="Ye Y."/>
            <person name="Xu Y."/>
            <person name="Zhou H."/>
            <person name="Xiong C."/>
            <person name="Li S."/>
            <person name="Yu J."/>
            <person name="Hong S."/>
            <person name="Yu X."/>
            <person name="Zou P."/>
            <person name="Chen C."/>
            <person name="Chang X."/>
            <person name="Wang W."/>
            <person name="Lv Y."/>
            <person name="Sun Y."/>
            <person name="Ma L."/>
            <person name="Shen B."/>
            <person name="Zhu C."/>
        </authorList>
    </citation>
    <scope>NUCLEOTIDE SEQUENCE [LARGE SCALE GENOMIC DNA]</scope>
</reference>
<accession>A0A084WAU1</accession>
<evidence type="ECO:0000313" key="3">
    <source>
        <dbReference type="EnsemblMetazoa" id="ASIC015393-PA"/>
    </source>
</evidence>
<sequence length="113" mass="12472">MAMSENVRFEENDRFEWRKSAIQHPGRREKLARKTPDHFARAGDGADEIEKCENFSTSIHCETGSAAGRTGDGDPGPEWGKESGPRRDAIRRLTEAFPVADAGGHSPCGRRCS</sequence>
<dbReference type="EMBL" id="KE525331">
    <property type="protein sequence ID" value="KFB47335.1"/>
    <property type="molecule type" value="Genomic_DNA"/>
</dbReference>
<feature type="compositionally biased region" description="Basic and acidic residues" evidence="1">
    <location>
        <begin position="79"/>
        <end position="94"/>
    </location>
</feature>
<reference evidence="3" key="2">
    <citation type="submission" date="2020-05" db="UniProtKB">
        <authorList>
            <consortium name="EnsemblMetazoa"/>
        </authorList>
    </citation>
    <scope>IDENTIFICATION</scope>
</reference>
<dbReference type="EnsemblMetazoa" id="ASIC015393-RA">
    <property type="protein sequence ID" value="ASIC015393-PA"/>
    <property type="gene ID" value="ASIC015393"/>
</dbReference>
<organism evidence="2">
    <name type="scientific">Anopheles sinensis</name>
    <name type="common">Mosquito</name>
    <dbReference type="NCBI Taxonomy" id="74873"/>
    <lineage>
        <taxon>Eukaryota</taxon>
        <taxon>Metazoa</taxon>
        <taxon>Ecdysozoa</taxon>
        <taxon>Arthropoda</taxon>
        <taxon>Hexapoda</taxon>
        <taxon>Insecta</taxon>
        <taxon>Pterygota</taxon>
        <taxon>Neoptera</taxon>
        <taxon>Endopterygota</taxon>
        <taxon>Diptera</taxon>
        <taxon>Nematocera</taxon>
        <taxon>Culicoidea</taxon>
        <taxon>Culicidae</taxon>
        <taxon>Anophelinae</taxon>
        <taxon>Anopheles</taxon>
    </lineage>
</organism>
<gene>
    <name evidence="2" type="ORF">ZHAS_00015393</name>
</gene>
<feature type="region of interest" description="Disordered" evidence="1">
    <location>
        <begin position="23"/>
        <end position="45"/>
    </location>
</feature>
<dbReference type="EMBL" id="ATLV01022266">
    <property type="status" value="NOT_ANNOTATED_CDS"/>
    <property type="molecule type" value="Genomic_DNA"/>
</dbReference>